<dbReference type="InterPro" id="IPR001647">
    <property type="entry name" value="HTH_TetR"/>
</dbReference>
<protein>
    <submittedName>
        <fullName evidence="6">TetR/AcrR family transcriptional regulator</fullName>
    </submittedName>
</protein>
<evidence type="ECO:0000259" key="5">
    <source>
        <dbReference type="PROSITE" id="PS50977"/>
    </source>
</evidence>
<feature type="domain" description="HTH tetR-type" evidence="5">
    <location>
        <begin position="1"/>
        <end position="59"/>
    </location>
</feature>
<evidence type="ECO:0000313" key="7">
    <source>
        <dbReference type="Proteomes" id="UP001597286"/>
    </source>
</evidence>
<evidence type="ECO:0000256" key="1">
    <source>
        <dbReference type="ARBA" id="ARBA00023015"/>
    </source>
</evidence>
<evidence type="ECO:0000256" key="3">
    <source>
        <dbReference type="ARBA" id="ARBA00023163"/>
    </source>
</evidence>
<comment type="caution">
    <text evidence="6">The sequence shown here is derived from an EMBL/GenBank/DDBJ whole genome shotgun (WGS) entry which is preliminary data.</text>
</comment>
<evidence type="ECO:0000256" key="4">
    <source>
        <dbReference type="PROSITE-ProRule" id="PRU00335"/>
    </source>
</evidence>
<feature type="DNA-binding region" description="H-T-H motif" evidence="4">
    <location>
        <begin position="22"/>
        <end position="41"/>
    </location>
</feature>
<dbReference type="RefSeq" id="WP_378486300.1">
    <property type="nucleotide sequence ID" value="NZ_JBHUFB010000012.1"/>
</dbReference>
<dbReference type="InterPro" id="IPR009057">
    <property type="entry name" value="Homeodomain-like_sf"/>
</dbReference>
<keyword evidence="1" id="KW-0805">Transcription regulation</keyword>
<evidence type="ECO:0000313" key="6">
    <source>
        <dbReference type="EMBL" id="MFD1813814.1"/>
    </source>
</evidence>
<evidence type="ECO:0000256" key="2">
    <source>
        <dbReference type="ARBA" id="ARBA00023125"/>
    </source>
</evidence>
<dbReference type="Proteomes" id="UP001597286">
    <property type="component" value="Unassembled WGS sequence"/>
</dbReference>
<dbReference type="Gene3D" id="1.10.357.10">
    <property type="entry name" value="Tetracycline Repressor, domain 2"/>
    <property type="match status" value="1"/>
</dbReference>
<dbReference type="InterPro" id="IPR050109">
    <property type="entry name" value="HTH-type_TetR-like_transc_reg"/>
</dbReference>
<dbReference type="EMBL" id="JBHUFB010000012">
    <property type="protein sequence ID" value="MFD1813814.1"/>
    <property type="molecule type" value="Genomic_DNA"/>
</dbReference>
<dbReference type="PROSITE" id="PS50977">
    <property type="entry name" value="HTH_TETR_2"/>
    <property type="match status" value="1"/>
</dbReference>
<organism evidence="6 7">
    <name type="scientific">Rhodococcus gannanensis</name>
    <dbReference type="NCBI Taxonomy" id="1960308"/>
    <lineage>
        <taxon>Bacteria</taxon>
        <taxon>Bacillati</taxon>
        <taxon>Actinomycetota</taxon>
        <taxon>Actinomycetes</taxon>
        <taxon>Mycobacteriales</taxon>
        <taxon>Nocardiaceae</taxon>
        <taxon>Rhodococcus</taxon>
    </lineage>
</organism>
<dbReference type="Gene3D" id="1.10.10.60">
    <property type="entry name" value="Homeodomain-like"/>
    <property type="match status" value="1"/>
</dbReference>
<dbReference type="PANTHER" id="PTHR30055:SF234">
    <property type="entry name" value="HTH-TYPE TRANSCRIPTIONAL REGULATOR BETI"/>
    <property type="match status" value="1"/>
</dbReference>
<dbReference type="PANTHER" id="PTHR30055">
    <property type="entry name" value="HTH-TYPE TRANSCRIPTIONAL REGULATOR RUTR"/>
    <property type="match status" value="1"/>
</dbReference>
<keyword evidence="2 4" id="KW-0238">DNA-binding</keyword>
<name>A0ABW4P7X6_9NOCA</name>
<dbReference type="Pfam" id="PF00440">
    <property type="entry name" value="TetR_N"/>
    <property type="match status" value="1"/>
</dbReference>
<keyword evidence="3" id="KW-0804">Transcription</keyword>
<proteinExistence type="predicted"/>
<accession>A0ABW4P7X6</accession>
<gene>
    <name evidence="6" type="ORF">ACFSJG_16465</name>
</gene>
<keyword evidence="7" id="KW-1185">Reference proteome</keyword>
<reference evidence="7" key="1">
    <citation type="journal article" date="2019" name="Int. J. Syst. Evol. Microbiol.">
        <title>The Global Catalogue of Microorganisms (GCM) 10K type strain sequencing project: providing services to taxonomists for standard genome sequencing and annotation.</title>
        <authorList>
            <consortium name="The Broad Institute Genomics Platform"/>
            <consortium name="The Broad Institute Genome Sequencing Center for Infectious Disease"/>
            <person name="Wu L."/>
            <person name="Ma J."/>
        </authorList>
    </citation>
    <scope>NUCLEOTIDE SEQUENCE [LARGE SCALE GENOMIC DNA]</scope>
    <source>
        <strain evidence="7">DT72</strain>
    </source>
</reference>
<dbReference type="PRINTS" id="PR00455">
    <property type="entry name" value="HTHTETR"/>
</dbReference>
<sequence>MSDEVLTAARSLVQRNGLTALNLTAVAREAGISRATVYRRFSSKEQLVDALVHAELRDLETLVRSRVKFADEPRETTRMLVRAVLDHLTDNAPLQAALRIDGSTLTPWLVRGGDQPTLVDVVTERTLVFVKESPLAPHLSPDPASAVEFLVSVVFAELLSPARYVSHAQVASYVAEALHPRATA</sequence>
<dbReference type="SUPFAM" id="SSF46689">
    <property type="entry name" value="Homeodomain-like"/>
    <property type="match status" value="1"/>
</dbReference>